<protein>
    <submittedName>
        <fullName evidence="1">Uncharacterized protein</fullName>
    </submittedName>
</protein>
<accession>A0A7I9ZXC8</accession>
<dbReference type="RefSeq" id="WP_172503467.1">
    <property type="nucleotide sequence ID" value="NZ_BLLS01000002.1"/>
</dbReference>
<comment type="caution">
    <text evidence="1">The sequence shown here is derived from an EMBL/GenBank/DDBJ whole genome shotgun (WGS) entry which is preliminary data.</text>
</comment>
<dbReference type="Proteomes" id="UP000491181">
    <property type="component" value="Unassembled WGS sequence"/>
</dbReference>
<evidence type="ECO:0000313" key="1">
    <source>
        <dbReference type="EMBL" id="GFH84768.1"/>
    </source>
</evidence>
<proteinExistence type="predicted"/>
<organism evidence="1 2">
    <name type="scientific">Bacteroides acidifaciens</name>
    <dbReference type="NCBI Taxonomy" id="85831"/>
    <lineage>
        <taxon>Bacteria</taxon>
        <taxon>Pseudomonadati</taxon>
        <taxon>Bacteroidota</taxon>
        <taxon>Bacteroidia</taxon>
        <taxon>Bacteroidales</taxon>
        <taxon>Bacteroidaceae</taxon>
        <taxon>Bacteroides</taxon>
    </lineage>
</organism>
<evidence type="ECO:0000313" key="2">
    <source>
        <dbReference type="Proteomes" id="UP000491181"/>
    </source>
</evidence>
<sequence length="897" mass="101920">MIKEIKYNGYSANPSDYECADGDLATSINLIPENGALKPILPPAEVLQLESGASVMYIHKTANFKHYIIFKNNAVSWWSGSDKDDTVFLRTFSEIYQITAIGNTLLILSTDGMHYLLWKGDDEGYLYLGTKIPECPISFGLQGEMVRTDEFSISFDAISEGSIWNEFSDNNKTRITDQVLAHINKFIAERSTNKGKFIFPFFVRYAYRLYDGTLTMHSSPVLMIASSDLAPQVFWTHITGKGKYTDAQLRVCGMIHNLDYAVILQSRLDMLKNWKDIVRSVDVFVSKPIYTYDQNGKCTKFAQSSSYNSYCVCKHINQAASTSTYPLRYQHHTFNKLYAFTYDPANFSYPAGRLMIPRRSVDDVKEDIRSTSQFYLLESLRIEQLTTTRTKLVIEEDYLQSLVTREVMTDDYDSHDKLLPKYSFVYNSRLNLANIRKELYSLYNAGALMPHTNGYVAHFSDSYPTVFDRTMSVSVYFYIKQDGRDIIVNGESYQMSILDPPFLFLFYPNINAYKAVIVAYDYLPSYYEVPLEQHKFLNGAFYFGGWDNPAQGGYVSSASPTEQRIIDLPNKIYTSEVNNPFHFPVLGINTIGTGTILGISSAVKALSEGQFGQFPLYAFTTEGVWALEVSNTGTYTARQPVTREVCINSDSITQIDSAVLFATNRGIMLISGSTVQCISESLNSEDLFSVSNLPKSDKLIDIYNSKANEKEQVTVSSITMLPFFDFLTTCRMIYDYTNQRIIVYNPNVRYAYVYSLKTNLWGMMLSDIVNNVNSYPEALAMASENKLVDFSTSSAESITALAITRPFKMDEPDVFKTIDTIIQRGYCQNNHVAQVLYGSNDLFNWHAVWSSTNKYMRGFRGTPYKAFRLALICTLDKSESLLGFTVQFSPRMLNKPR</sequence>
<name>A0A7I9ZXC8_9BACE</name>
<dbReference type="EMBL" id="BLLS01000002">
    <property type="protein sequence ID" value="GFH84768.1"/>
    <property type="molecule type" value="Genomic_DNA"/>
</dbReference>
<dbReference type="AlphaFoldDB" id="A0A7I9ZXC8"/>
<reference evidence="1 2" key="1">
    <citation type="journal article" date="2020" name="Microbiome">
        <title>Single-cell genomics of uncultured bacteria reveals dietary fiber responders in the mouse gut microbiota.</title>
        <authorList>
            <person name="Chijiiwa R."/>
            <person name="Hosokawa M."/>
            <person name="Kogawa M."/>
            <person name="Nishikawa Y."/>
            <person name="Ide K."/>
            <person name="Sakanashi C."/>
            <person name="Takahashi K."/>
            <person name="Takeyama H."/>
        </authorList>
    </citation>
    <scope>NUCLEOTIDE SEQUENCE [LARGE SCALE GENOMIC DNA]</scope>
    <source>
        <strain evidence="1">IMSAGC_001</strain>
    </source>
</reference>
<gene>
    <name evidence="1" type="ORF">IMSAGC001_00163</name>
</gene>